<evidence type="ECO:0000313" key="1">
    <source>
        <dbReference type="EMBL" id="KAK3887333.1"/>
    </source>
</evidence>
<keyword evidence="2" id="KW-1185">Reference proteome</keyword>
<proteinExistence type="predicted"/>
<protein>
    <submittedName>
        <fullName evidence="1">Uncharacterized protein</fullName>
    </submittedName>
</protein>
<gene>
    <name evidence="1" type="ORF">Pcinc_008597</name>
</gene>
<comment type="caution">
    <text evidence="1">The sequence shown here is derived from an EMBL/GenBank/DDBJ whole genome shotgun (WGS) entry which is preliminary data.</text>
</comment>
<organism evidence="1 2">
    <name type="scientific">Petrolisthes cinctipes</name>
    <name type="common">Flat porcelain crab</name>
    <dbReference type="NCBI Taxonomy" id="88211"/>
    <lineage>
        <taxon>Eukaryota</taxon>
        <taxon>Metazoa</taxon>
        <taxon>Ecdysozoa</taxon>
        <taxon>Arthropoda</taxon>
        <taxon>Crustacea</taxon>
        <taxon>Multicrustacea</taxon>
        <taxon>Malacostraca</taxon>
        <taxon>Eumalacostraca</taxon>
        <taxon>Eucarida</taxon>
        <taxon>Decapoda</taxon>
        <taxon>Pleocyemata</taxon>
        <taxon>Anomura</taxon>
        <taxon>Galatheoidea</taxon>
        <taxon>Porcellanidae</taxon>
        <taxon>Petrolisthes</taxon>
    </lineage>
</organism>
<name>A0AAE1KX54_PETCI</name>
<dbReference type="Proteomes" id="UP001286313">
    <property type="component" value="Unassembled WGS sequence"/>
</dbReference>
<evidence type="ECO:0000313" key="2">
    <source>
        <dbReference type="Proteomes" id="UP001286313"/>
    </source>
</evidence>
<accession>A0AAE1KX54</accession>
<dbReference type="AlphaFoldDB" id="A0AAE1KX54"/>
<dbReference type="EMBL" id="JAWQEG010000638">
    <property type="protein sequence ID" value="KAK3887333.1"/>
    <property type="molecule type" value="Genomic_DNA"/>
</dbReference>
<reference evidence="1" key="1">
    <citation type="submission" date="2023-10" db="EMBL/GenBank/DDBJ databases">
        <title>Genome assemblies of two species of porcelain crab, Petrolisthes cinctipes and Petrolisthes manimaculis (Anomura: Porcellanidae).</title>
        <authorList>
            <person name="Angst P."/>
        </authorList>
    </citation>
    <scope>NUCLEOTIDE SEQUENCE</scope>
    <source>
        <strain evidence="1">PB745_01</strain>
        <tissue evidence="1">Gill</tissue>
    </source>
</reference>
<sequence length="341" mass="37788">MFVADSAVASQEDIGPILSRPRKSSKVLFCNSDDDTAQLLIKQTVEQTIAQVLDSPRKFGFPMFFVDGIENFNNNKSMDKVLIKASKAGSNNVRARALQREIATLFNSNNENNNGAVTTTTTCSPVRNELSSSFFNAFVTDRPPNWEGTTNNIGGPLNNRERALLAAIDGNAKTNTLTESNLASCKMNKDSLLTKEMLPGQVSSNKLKQIASTDSMMSVRGLHRRPFNCSAAATPIMISNSYLLKFFVDTAMYKRMLIFPLQTNFAAKIIEPNVDLGDKIIKTGMKVVHALLLAKRADKWNNNLPSPALRDLVNQERRNRSLGFSSFQTHDFLNVSRSARK</sequence>